<dbReference type="Gene3D" id="1.10.10.10">
    <property type="entry name" value="Winged helix-like DNA-binding domain superfamily/Winged helix DNA-binding domain"/>
    <property type="match status" value="1"/>
</dbReference>
<dbReference type="Proteomes" id="UP000271193">
    <property type="component" value="Chromosome"/>
</dbReference>
<dbReference type="EMBL" id="CP033932">
    <property type="protein sequence ID" value="AZB25271.1"/>
    <property type="molecule type" value="Genomic_DNA"/>
</dbReference>
<organism evidence="1 2">
    <name type="scientific">Chryseobacterium bernardetii</name>
    <dbReference type="NCBI Taxonomy" id="1241978"/>
    <lineage>
        <taxon>Bacteria</taxon>
        <taxon>Pseudomonadati</taxon>
        <taxon>Bacteroidota</taxon>
        <taxon>Flavobacteriia</taxon>
        <taxon>Flavobacteriales</taxon>
        <taxon>Weeksellaceae</taxon>
        <taxon>Chryseobacterium group</taxon>
        <taxon>Chryseobacterium</taxon>
    </lineage>
</organism>
<accession>A0A3G6T7J1</accession>
<gene>
    <name evidence="1" type="ORF">EG339_12130</name>
</gene>
<sequence>MYYLELIQRFWDFNRIAKISPTEIAVYLYLLKIGYEKDRYDFKTSDVELAKELGLTRVTIKSSKEKLKNRGLIQFQTSNGLPCYYRLLLDYSFQTEPETKEEKKGTDTENLLEAASLEISPIIEDVANESSIIPSLQEFMSYAKALESYESQLDFSIEKKYKSWVDKGWKNAFNRPISNWKATLKSALPYMNNSNVDNPISLKDIPNIKHP</sequence>
<reference evidence="2" key="1">
    <citation type="submission" date="2018-11" db="EMBL/GenBank/DDBJ databases">
        <title>Proposal to divide the Flavobacteriaceae and reorganize its genera based on Amino Acid Identity values calculated from whole genome sequences.</title>
        <authorList>
            <person name="Nicholson A.C."/>
            <person name="Gulvik C.A."/>
            <person name="Whitney A.M."/>
            <person name="Humrighouse B.W."/>
            <person name="Bell M."/>
            <person name="Holmes B."/>
            <person name="Steigerwalt A.G."/>
            <person name="Villarma A."/>
            <person name="Sheth M."/>
            <person name="Batra D."/>
            <person name="Pryor J."/>
            <person name="Bernardet J.-F."/>
            <person name="Hugo C."/>
            <person name="Kampfer P."/>
            <person name="Newman J."/>
            <person name="McQuiston J.R."/>
        </authorList>
    </citation>
    <scope>NUCLEOTIDE SEQUENCE [LARGE SCALE GENOMIC DNA]</scope>
    <source>
        <strain evidence="2">G0229</strain>
    </source>
</reference>
<evidence type="ECO:0000313" key="1">
    <source>
        <dbReference type="EMBL" id="AZB25271.1"/>
    </source>
</evidence>
<proteinExistence type="predicted"/>
<keyword evidence="2" id="KW-1185">Reference proteome</keyword>
<name>A0A3G6T7J1_9FLAO</name>
<dbReference type="AlphaFoldDB" id="A0A3G6T7J1"/>
<protein>
    <recommendedName>
        <fullName evidence="3">Helix-turn-helix domain-containing protein</fullName>
    </recommendedName>
</protein>
<evidence type="ECO:0008006" key="3">
    <source>
        <dbReference type="Google" id="ProtNLM"/>
    </source>
</evidence>
<evidence type="ECO:0000313" key="2">
    <source>
        <dbReference type="Proteomes" id="UP000271193"/>
    </source>
</evidence>
<dbReference type="InterPro" id="IPR036388">
    <property type="entry name" value="WH-like_DNA-bd_sf"/>
</dbReference>
<dbReference type="RefSeq" id="WP_123870292.1">
    <property type="nucleotide sequence ID" value="NZ_CP033932.1"/>
</dbReference>
<dbReference type="KEGG" id="cben:EG339_12130"/>
<dbReference type="GeneID" id="99065556"/>